<dbReference type="EMBL" id="PJNW01000002">
    <property type="protein sequence ID" value="PKR90827.1"/>
    <property type="molecule type" value="Genomic_DNA"/>
</dbReference>
<dbReference type="OrthoDB" id="9157196at2"/>
<reference evidence="1 2" key="1">
    <citation type="submission" date="2017-12" db="EMBL/GenBank/DDBJ databases">
        <title>Anaerobic carbon monoxide metabolism by Pleomorphomonas carboxyditropha sp. nov., a new mesophilic hydrogenogenic carboxidotroph.</title>
        <authorList>
            <person name="Esquivel-Elizondo S."/>
            <person name="Krajmalnik-Brown R."/>
        </authorList>
    </citation>
    <scope>NUCLEOTIDE SEQUENCE [LARGE SCALE GENOMIC DNA]</scope>
    <source>
        <strain evidence="1 2">R5-392</strain>
    </source>
</reference>
<dbReference type="PANTHER" id="PTHR42958">
    <property type="entry name" value="HYDROGENASE-2 LARGE CHAIN"/>
    <property type="match status" value="1"/>
</dbReference>
<gene>
    <name evidence="1" type="ORF">CXZ10_05605</name>
</gene>
<dbReference type="SUPFAM" id="SSF56762">
    <property type="entry name" value="HydB/Nqo4-like"/>
    <property type="match status" value="1"/>
</dbReference>
<proteinExistence type="predicted"/>
<comment type="caution">
    <text evidence="1">The sequence shown here is derived from an EMBL/GenBank/DDBJ whole genome shotgun (WGS) entry which is preliminary data.</text>
</comment>
<dbReference type="RefSeq" id="WP_101288090.1">
    <property type="nucleotide sequence ID" value="NZ_FOUQ01000001.1"/>
</dbReference>
<evidence type="ECO:0008006" key="3">
    <source>
        <dbReference type="Google" id="ProtNLM"/>
    </source>
</evidence>
<dbReference type="Gene3D" id="1.10.645.10">
    <property type="entry name" value="Cytochrome-c3 Hydrogenase, chain B"/>
    <property type="match status" value="2"/>
</dbReference>
<dbReference type="AlphaFoldDB" id="A0A1I4QA39"/>
<evidence type="ECO:0000313" key="2">
    <source>
        <dbReference type="Proteomes" id="UP000233491"/>
    </source>
</evidence>
<protein>
    <recommendedName>
        <fullName evidence="3">Hydrogenase expression/formation protein HupK</fullName>
    </recommendedName>
</protein>
<dbReference type="InterPro" id="IPR050867">
    <property type="entry name" value="NiFe/NiFeSe_hydrgnase_LSU"/>
</dbReference>
<sequence>MSGFDPGRVTVRFSLDNGVVTAASVRSARPLSLVSSFAGRPVEQAVEAVGLVNAVCGVSHAAALTFAAAAAGHRLITGEEAARWRVRLAAERVAEHLRELVRLAPVAAFPIVRDALEAARKAARTGIAGDDVRTIGAAFGLVPEWLPALPEHPSQPDALTSADDDAIVAAVEADAEFSARPSLPGRQPESGPAARLGWSASVPGATDAARLVEAEEALGVLLGGAGKEGDLAGWLTASRTQNHTGYASVESPRGRLYYFAVVQGDGRLRDARVVAPTEWNFHPDGPFARALVGFRPDGDAVAAIARLAAQFSPCVAVDVVPEGATDA</sequence>
<keyword evidence="2" id="KW-1185">Reference proteome</keyword>
<evidence type="ECO:0000313" key="1">
    <source>
        <dbReference type="EMBL" id="PKR90827.1"/>
    </source>
</evidence>
<dbReference type="InterPro" id="IPR029014">
    <property type="entry name" value="NiFe-Hase_large"/>
</dbReference>
<accession>A0A1I4QA39</accession>
<name>A0A1I4QA39_9HYPH</name>
<dbReference type="PANTHER" id="PTHR42958:SF4">
    <property type="entry name" value="HYDROGENASE EXPRESSION_FORMATION PROTEIN HUPK"/>
    <property type="match status" value="1"/>
</dbReference>
<organism evidence="1 2">
    <name type="scientific">Pleomorphomonas diazotrophica</name>
    <dbReference type="NCBI Taxonomy" id="1166257"/>
    <lineage>
        <taxon>Bacteria</taxon>
        <taxon>Pseudomonadati</taxon>
        <taxon>Pseudomonadota</taxon>
        <taxon>Alphaproteobacteria</taxon>
        <taxon>Hyphomicrobiales</taxon>
        <taxon>Pleomorphomonadaceae</taxon>
        <taxon>Pleomorphomonas</taxon>
    </lineage>
</organism>
<dbReference type="Proteomes" id="UP000233491">
    <property type="component" value="Unassembled WGS sequence"/>
</dbReference>